<dbReference type="AlphaFoldDB" id="A0A178V9G5"/>
<evidence type="ECO:0000313" key="1">
    <source>
        <dbReference type="EMBL" id="OAP02055.1"/>
    </source>
</evidence>
<dbReference type="EMBL" id="LUHQ01000003">
    <property type="protein sequence ID" value="OAP02055.1"/>
    <property type="molecule type" value="Genomic_DNA"/>
</dbReference>
<gene>
    <name evidence="1" type="ordered locus">AXX17_At3g32430</name>
</gene>
<proteinExistence type="predicted"/>
<sequence>MLVSSVKDDDKKKNVTKIDVKGFPMALQLWLLGFVSELEVAYARLDDKSDRFLVCARYLSTVQPSYEQIMSKREDLEIGRDVMHLFSTNKMWKLSDGSDADAYAKTQTEDSADETQAQTLKKTQAQTLKKDQGLVEVFQQLSFQYDI</sequence>
<dbReference type="Proteomes" id="UP000078284">
    <property type="component" value="Chromosome 3"/>
</dbReference>
<name>A0A178V9G5_ARATH</name>
<accession>A0A178V9G5</accession>
<comment type="caution">
    <text evidence="1">The sequence shown here is derived from an EMBL/GenBank/DDBJ whole genome shotgun (WGS) entry which is preliminary data.</text>
</comment>
<organism evidence="1 2">
    <name type="scientific">Arabidopsis thaliana</name>
    <name type="common">Mouse-ear cress</name>
    <dbReference type="NCBI Taxonomy" id="3702"/>
    <lineage>
        <taxon>Eukaryota</taxon>
        <taxon>Viridiplantae</taxon>
        <taxon>Streptophyta</taxon>
        <taxon>Embryophyta</taxon>
        <taxon>Tracheophyta</taxon>
        <taxon>Spermatophyta</taxon>
        <taxon>Magnoliopsida</taxon>
        <taxon>eudicotyledons</taxon>
        <taxon>Gunneridae</taxon>
        <taxon>Pentapetalae</taxon>
        <taxon>rosids</taxon>
        <taxon>malvids</taxon>
        <taxon>Brassicales</taxon>
        <taxon>Brassicaceae</taxon>
        <taxon>Camelineae</taxon>
        <taxon>Arabidopsis</taxon>
    </lineage>
</organism>
<protein>
    <submittedName>
        <fullName evidence="1">Uncharacterized protein</fullName>
    </submittedName>
</protein>
<reference evidence="2" key="1">
    <citation type="journal article" date="2016" name="Proc. Natl. Acad. Sci. U.S.A.">
        <title>Chromosome-level assembly of Arabidopsis thaliana Ler reveals the extent of translocation and inversion polymorphisms.</title>
        <authorList>
            <person name="Zapata L."/>
            <person name="Ding J."/>
            <person name="Willing E.M."/>
            <person name="Hartwig B."/>
            <person name="Bezdan D."/>
            <person name="Jiao W.B."/>
            <person name="Patel V."/>
            <person name="Velikkakam James G."/>
            <person name="Koornneef M."/>
            <person name="Ossowski S."/>
            <person name="Schneeberger K."/>
        </authorList>
    </citation>
    <scope>NUCLEOTIDE SEQUENCE [LARGE SCALE GENOMIC DNA]</scope>
    <source>
        <strain evidence="2">cv. Landsberg erecta</strain>
    </source>
</reference>
<evidence type="ECO:0000313" key="2">
    <source>
        <dbReference type="Proteomes" id="UP000078284"/>
    </source>
</evidence>